<organism evidence="10 11">
    <name type="scientific">Alsobacter soli</name>
    <dbReference type="NCBI Taxonomy" id="2109933"/>
    <lineage>
        <taxon>Bacteria</taxon>
        <taxon>Pseudomonadati</taxon>
        <taxon>Pseudomonadota</taxon>
        <taxon>Alphaproteobacteria</taxon>
        <taxon>Hyphomicrobiales</taxon>
        <taxon>Alsobacteraceae</taxon>
        <taxon>Alsobacter</taxon>
    </lineage>
</organism>
<keyword evidence="2 8" id="KW-0479">Metal-binding</keyword>
<feature type="active site" description="Proton donor/acceptor" evidence="6">
    <location>
        <position position="279"/>
    </location>
</feature>
<dbReference type="SUPFAM" id="SSF51338">
    <property type="entry name" value="Composite domain of metallo-dependent hydrolases"/>
    <property type="match status" value="1"/>
</dbReference>
<feature type="binding site" evidence="7">
    <location>
        <begin position="224"/>
        <end position="225"/>
    </location>
    <ligand>
        <name>substrate</name>
    </ligand>
</feature>
<dbReference type="GO" id="GO:0006046">
    <property type="term" value="P:N-acetylglucosamine catabolic process"/>
    <property type="evidence" value="ECO:0007669"/>
    <property type="project" value="TreeGrafter"/>
</dbReference>
<evidence type="ECO:0000313" key="11">
    <source>
        <dbReference type="Proteomes" id="UP000239772"/>
    </source>
</evidence>
<dbReference type="RefSeq" id="WP_106335552.1">
    <property type="nucleotide sequence ID" value="NZ_PVZS01000004.1"/>
</dbReference>
<dbReference type="NCBIfam" id="TIGR00221">
    <property type="entry name" value="nagA"/>
    <property type="match status" value="1"/>
</dbReference>
<keyword evidence="3 5" id="KW-0378">Hydrolase</keyword>
<name>A0A2T1HWZ8_9HYPH</name>
<comment type="similarity">
    <text evidence="1 5">Belongs to the metallo-dependent hydrolases superfamily. NagA family.</text>
</comment>
<accession>A0A2T1HWZ8</accession>
<evidence type="ECO:0000256" key="4">
    <source>
        <dbReference type="ARBA" id="ARBA00023277"/>
    </source>
</evidence>
<dbReference type="EMBL" id="PVZS01000004">
    <property type="protein sequence ID" value="PSC06144.1"/>
    <property type="molecule type" value="Genomic_DNA"/>
</dbReference>
<sequence length="393" mass="40149">MEPSRGPRFAILASRIFDGFVLGGPGAVLVEDGKIKGIGLPADVPSDLPRAELPEGATLAPGFIDLQVNGGGGVLLNDAPTVDSMRAIAAAHRRFGVTGLLPTFITDAPAGLRALVAAAPAAVAEIPGVLGVHCEGPFINTARKGVHREDFIRTPGEGDIEALLSLGRAGRSMVTLAPESVPAGFVASLARAGIRVSAGHSDASAAQVLAAADEGLTGVTHLFNAMSQMQGRAPGVVGAAMADKRLFVGVIADGLHVDPVALRTAYAACGAERLMLVSDAMSSVGAEADRFVLMGREVRLQDGRLTTAEGTLAGAHLAMDQAVRNAVSLMAVPIEHALAMAARIPATFLGLGHELGRIAPGYTASLVALDQNLDVIGTWIAGQPDFRPGDPSA</sequence>
<evidence type="ECO:0000256" key="1">
    <source>
        <dbReference type="ARBA" id="ARBA00010716"/>
    </source>
</evidence>
<dbReference type="InterPro" id="IPR032466">
    <property type="entry name" value="Metal_Hydrolase"/>
</dbReference>
<feature type="binding site" evidence="8">
    <location>
        <position position="221"/>
    </location>
    <ligand>
        <name>Zn(2+)</name>
        <dbReference type="ChEBI" id="CHEBI:29105"/>
    </ligand>
</feature>
<proteinExistence type="inferred from homology"/>
<evidence type="ECO:0000256" key="6">
    <source>
        <dbReference type="PIRSR" id="PIRSR038994-1"/>
    </source>
</evidence>
<reference evidence="11" key="1">
    <citation type="submission" date="2018-03" db="EMBL/GenBank/DDBJ databases">
        <authorList>
            <person name="Sun L."/>
            <person name="Liu H."/>
            <person name="Chen W."/>
            <person name="Huang K."/>
            <person name="Liu W."/>
            <person name="Gao X."/>
        </authorList>
    </citation>
    <scope>NUCLEOTIDE SEQUENCE [LARGE SCALE GENOMIC DNA]</scope>
    <source>
        <strain evidence="11">SH9</strain>
    </source>
</reference>
<dbReference type="InterPro" id="IPR011059">
    <property type="entry name" value="Metal-dep_hydrolase_composite"/>
</dbReference>
<dbReference type="SUPFAM" id="SSF51556">
    <property type="entry name" value="Metallo-dependent hydrolases"/>
    <property type="match status" value="1"/>
</dbReference>
<dbReference type="AlphaFoldDB" id="A0A2T1HWZ8"/>
<feature type="binding site" evidence="7">
    <location>
        <begin position="312"/>
        <end position="314"/>
    </location>
    <ligand>
        <name>substrate</name>
    </ligand>
</feature>
<dbReference type="Proteomes" id="UP000239772">
    <property type="component" value="Unassembled WGS sequence"/>
</dbReference>
<comment type="caution">
    <text evidence="10">The sequence shown here is derived from an EMBL/GenBank/DDBJ whole genome shotgun (WGS) entry which is preliminary data.</text>
</comment>
<protein>
    <submittedName>
        <fullName evidence="10">N-acetylglucosamine-6-phosphate deacetylase</fullName>
    </submittedName>
</protein>
<gene>
    <name evidence="10" type="primary">nagA</name>
    <name evidence="10" type="ORF">SLNSH_04900</name>
</gene>
<feature type="binding site" evidence="8">
    <location>
        <position position="135"/>
    </location>
    <ligand>
        <name>Zn(2+)</name>
        <dbReference type="ChEBI" id="CHEBI:29105"/>
    </ligand>
</feature>
<evidence type="ECO:0000259" key="9">
    <source>
        <dbReference type="Pfam" id="PF01979"/>
    </source>
</evidence>
<comment type="cofactor">
    <cofactor evidence="8">
        <name>a divalent metal cation</name>
        <dbReference type="ChEBI" id="CHEBI:60240"/>
    </cofactor>
    <text evidence="8">Binds 1 divalent metal cation per subunit.</text>
</comment>
<evidence type="ECO:0000256" key="8">
    <source>
        <dbReference type="PIRSR" id="PIRSR038994-3"/>
    </source>
</evidence>
<dbReference type="PANTHER" id="PTHR11113:SF14">
    <property type="entry name" value="N-ACETYLGLUCOSAMINE-6-PHOSPHATE DEACETYLASE"/>
    <property type="match status" value="1"/>
</dbReference>
<dbReference type="InterPro" id="IPR003764">
    <property type="entry name" value="GlcNAc_6-P_deAcase"/>
</dbReference>
<evidence type="ECO:0000313" key="10">
    <source>
        <dbReference type="EMBL" id="PSC06144.1"/>
    </source>
</evidence>
<evidence type="ECO:0000256" key="7">
    <source>
        <dbReference type="PIRSR" id="PIRSR038994-2"/>
    </source>
</evidence>
<keyword evidence="4 5" id="KW-0119">Carbohydrate metabolism</keyword>
<dbReference type="GO" id="GO:0008448">
    <property type="term" value="F:N-acetylglucosamine-6-phosphate deacetylase activity"/>
    <property type="evidence" value="ECO:0007669"/>
    <property type="project" value="InterPro"/>
</dbReference>
<feature type="binding site" evidence="8">
    <location>
        <position position="200"/>
    </location>
    <ligand>
        <name>Zn(2+)</name>
        <dbReference type="ChEBI" id="CHEBI:29105"/>
    </ligand>
</feature>
<dbReference type="PIRSF" id="PIRSF038994">
    <property type="entry name" value="NagA"/>
    <property type="match status" value="1"/>
</dbReference>
<dbReference type="Gene3D" id="3.20.20.140">
    <property type="entry name" value="Metal-dependent hydrolases"/>
    <property type="match status" value="1"/>
</dbReference>
<feature type="binding site" evidence="7">
    <location>
        <position position="256"/>
    </location>
    <ligand>
        <name>substrate</name>
    </ligand>
</feature>
<dbReference type="OrthoDB" id="9776488at2"/>
<feature type="binding site" evidence="7">
    <location>
        <position position="232"/>
    </location>
    <ligand>
        <name>substrate</name>
    </ligand>
</feature>
<dbReference type="GO" id="GO:0046872">
    <property type="term" value="F:metal ion binding"/>
    <property type="evidence" value="ECO:0007669"/>
    <property type="project" value="UniProtKB-KW"/>
</dbReference>
<feature type="binding site" evidence="7">
    <location>
        <position position="146"/>
    </location>
    <ligand>
        <name>substrate</name>
    </ligand>
</feature>
<evidence type="ECO:0000256" key="5">
    <source>
        <dbReference type="PIRNR" id="PIRNR038994"/>
    </source>
</evidence>
<dbReference type="Gene3D" id="2.30.40.10">
    <property type="entry name" value="Urease, subunit C, domain 1"/>
    <property type="match status" value="1"/>
</dbReference>
<feature type="domain" description="Amidohydrolase-related" evidence="9">
    <location>
        <begin position="59"/>
        <end position="383"/>
    </location>
</feature>
<evidence type="ECO:0000256" key="2">
    <source>
        <dbReference type="ARBA" id="ARBA00022723"/>
    </source>
</evidence>
<dbReference type="PANTHER" id="PTHR11113">
    <property type="entry name" value="N-ACETYLGLUCOSAMINE-6-PHOSPHATE DEACETYLASE"/>
    <property type="match status" value="1"/>
</dbReference>
<evidence type="ECO:0000256" key="3">
    <source>
        <dbReference type="ARBA" id="ARBA00022801"/>
    </source>
</evidence>
<keyword evidence="11" id="KW-1185">Reference proteome</keyword>
<dbReference type="Pfam" id="PF01979">
    <property type="entry name" value="Amidohydro_1"/>
    <property type="match status" value="1"/>
</dbReference>
<dbReference type="InterPro" id="IPR006680">
    <property type="entry name" value="Amidohydro-rel"/>
</dbReference>